<dbReference type="RefSeq" id="WP_184842441.1">
    <property type="nucleotide sequence ID" value="NZ_JACHMN010000003.1"/>
</dbReference>
<feature type="region of interest" description="Disordered" evidence="1">
    <location>
        <begin position="1"/>
        <end position="116"/>
    </location>
</feature>
<gene>
    <name evidence="2" type="ORF">F4553_006014</name>
</gene>
<comment type="caution">
    <text evidence="2">The sequence shown here is derived from an EMBL/GenBank/DDBJ whole genome shotgun (WGS) entry which is preliminary data.</text>
</comment>
<reference evidence="2 3" key="1">
    <citation type="submission" date="2020-08" db="EMBL/GenBank/DDBJ databases">
        <title>Sequencing the genomes of 1000 actinobacteria strains.</title>
        <authorList>
            <person name="Klenk H.-P."/>
        </authorList>
    </citation>
    <scope>NUCLEOTIDE SEQUENCE [LARGE SCALE GENOMIC DNA]</scope>
    <source>
        <strain evidence="2 3">DSM 45362</strain>
    </source>
</reference>
<name>A0A841C0U0_9ACTN</name>
<evidence type="ECO:0000313" key="2">
    <source>
        <dbReference type="EMBL" id="MBB5872580.1"/>
    </source>
</evidence>
<evidence type="ECO:0000313" key="3">
    <source>
        <dbReference type="Proteomes" id="UP000587527"/>
    </source>
</evidence>
<evidence type="ECO:0000256" key="1">
    <source>
        <dbReference type="SAM" id="MobiDB-lite"/>
    </source>
</evidence>
<proteinExistence type="predicted"/>
<feature type="compositionally biased region" description="Basic and acidic residues" evidence="1">
    <location>
        <begin position="99"/>
        <end position="108"/>
    </location>
</feature>
<protein>
    <submittedName>
        <fullName evidence="2">Uncharacterized protein</fullName>
    </submittedName>
</protein>
<dbReference type="EMBL" id="JACHMN010000003">
    <property type="protein sequence ID" value="MBB5872580.1"/>
    <property type="molecule type" value="Genomic_DNA"/>
</dbReference>
<keyword evidence="3" id="KW-1185">Reference proteome</keyword>
<dbReference type="Proteomes" id="UP000587527">
    <property type="component" value="Unassembled WGS sequence"/>
</dbReference>
<organism evidence="2 3">
    <name type="scientific">Allocatelliglobosispora scoriae</name>
    <dbReference type="NCBI Taxonomy" id="643052"/>
    <lineage>
        <taxon>Bacteria</taxon>
        <taxon>Bacillati</taxon>
        <taxon>Actinomycetota</taxon>
        <taxon>Actinomycetes</taxon>
        <taxon>Micromonosporales</taxon>
        <taxon>Micromonosporaceae</taxon>
        <taxon>Allocatelliglobosispora</taxon>
    </lineage>
</organism>
<feature type="compositionally biased region" description="Basic and acidic residues" evidence="1">
    <location>
        <begin position="54"/>
        <end position="90"/>
    </location>
</feature>
<accession>A0A841C0U0</accession>
<dbReference type="AlphaFoldDB" id="A0A841C0U0"/>
<sequence length="140" mass="14598">MLVVDRRGPGPVGVLGPVAERAQDGDTGCGRTEQAQIGVDEGRGGHRGGAEQVGDDRDGDRVDPPDHPDAEGRAHDVGEHLRGDDDRHLDGGGVAGEQQPRHHQERGAGGEAAQRLGGEVAPGLVLLVGQLDRAHRTLAR</sequence>